<dbReference type="STRING" id="906689.A0A2I0X409"/>
<dbReference type="EMBL" id="KZ502174">
    <property type="protein sequence ID" value="PKU82640.1"/>
    <property type="molecule type" value="Genomic_DNA"/>
</dbReference>
<dbReference type="Pfam" id="PF13920">
    <property type="entry name" value="zf-C3HC4_3"/>
    <property type="match status" value="1"/>
</dbReference>
<organism evidence="8 9">
    <name type="scientific">Dendrobium catenatum</name>
    <dbReference type="NCBI Taxonomy" id="906689"/>
    <lineage>
        <taxon>Eukaryota</taxon>
        <taxon>Viridiplantae</taxon>
        <taxon>Streptophyta</taxon>
        <taxon>Embryophyta</taxon>
        <taxon>Tracheophyta</taxon>
        <taxon>Spermatophyta</taxon>
        <taxon>Magnoliopsida</taxon>
        <taxon>Liliopsida</taxon>
        <taxon>Asparagales</taxon>
        <taxon>Orchidaceae</taxon>
        <taxon>Epidendroideae</taxon>
        <taxon>Malaxideae</taxon>
        <taxon>Dendrobiinae</taxon>
        <taxon>Dendrobium</taxon>
    </lineage>
</organism>
<dbReference type="PANTHER" id="PTHR42647:SF72">
    <property type="entry name" value="EF-HAND CALCIUM-BINDING DOMAIN-CONTAINING PROTEIN 4A"/>
    <property type="match status" value="1"/>
</dbReference>
<proteinExistence type="predicted"/>
<keyword evidence="3" id="KW-0862">Zinc</keyword>
<protein>
    <recommendedName>
        <fullName evidence="7">RING-type domain-containing protein</fullName>
    </recommendedName>
</protein>
<feature type="domain" description="RING-type" evidence="7">
    <location>
        <begin position="325"/>
        <end position="360"/>
    </location>
</feature>
<dbReference type="FunFam" id="3.30.40.10:FF:000239">
    <property type="entry name" value="probable BOI-related E3 ubiquitin-protein ligase 2"/>
    <property type="match status" value="1"/>
</dbReference>
<dbReference type="OrthoDB" id="1711136at2759"/>
<dbReference type="AlphaFoldDB" id="A0A2I0X409"/>
<dbReference type="GO" id="GO:0004842">
    <property type="term" value="F:ubiquitin-protein transferase activity"/>
    <property type="evidence" value="ECO:0007669"/>
    <property type="project" value="TreeGrafter"/>
</dbReference>
<gene>
    <name evidence="8" type="ORF">MA16_Dca018798</name>
</gene>
<evidence type="ECO:0000256" key="6">
    <source>
        <dbReference type="SAM" id="MobiDB-lite"/>
    </source>
</evidence>
<reference evidence="8 9" key="2">
    <citation type="journal article" date="2017" name="Nature">
        <title>The Apostasia genome and the evolution of orchids.</title>
        <authorList>
            <person name="Zhang G.Q."/>
            <person name="Liu K.W."/>
            <person name="Li Z."/>
            <person name="Lohaus R."/>
            <person name="Hsiao Y.Y."/>
            <person name="Niu S.C."/>
            <person name="Wang J.Y."/>
            <person name="Lin Y.C."/>
            <person name="Xu Q."/>
            <person name="Chen L.J."/>
            <person name="Yoshida K."/>
            <person name="Fujiwara S."/>
            <person name="Wang Z.W."/>
            <person name="Zhang Y.Q."/>
            <person name="Mitsuda N."/>
            <person name="Wang M."/>
            <person name="Liu G.H."/>
            <person name="Pecoraro L."/>
            <person name="Huang H.X."/>
            <person name="Xiao X.J."/>
            <person name="Lin M."/>
            <person name="Wu X.Y."/>
            <person name="Wu W.L."/>
            <person name="Chen Y.Y."/>
            <person name="Chang S.B."/>
            <person name="Sakamoto S."/>
            <person name="Ohme-Takagi M."/>
            <person name="Yagi M."/>
            <person name="Zeng S.J."/>
            <person name="Shen C.Y."/>
            <person name="Yeh C.M."/>
            <person name="Luo Y.B."/>
            <person name="Tsai W.C."/>
            <person name="Van de Peer Y."/>
            <person name="Liu Z.J."/>
        </authorList>
    </citation>
    <scope>NUCLEOTIDE SEQUENCE [LARGE SCALE GENOMIC DNA]</scope>
    <source>
        <tissue evidence="8">The whole plant</tissue>
    </source>
</reference>
<keyword evidence="9" id="KW-1185">Reference proteome</keyword>
<evidence type="ECO:0000313" key="8">
    <source>
        <dbReference type="EMBL" id="PKU82640.1"/>
    </source>
</evidence>
<keyword evidence="2 4" id="KW-0863">Zinc-finger</keyword>
<dbReference type="GO" id="GO:0008270">
    <property type="term" value="F:zinc ion binding"/>
    <property type="evidence" value="ECO:0007669"/>
    <property type="project" value="UniProtKB-KW"/>
</dbReference>
<accession>A0A2I0X409</accession>
<dbReference type="PANTHER" id="PTHR42647">
    <property type="entry name" value="SBP (S-RIBONUCLEASE BINDING PROTEIN) FAMILY PROTEIN"/>
    <property type="match status" value="1"/>
</dbReference>
<dbReference type="InterPro" id="IPR013083">
    <property type="entry name" value="Znf_RING/FYVE/PHD"/>
</dbReference>
<sequence length="372" mass="40307">MAVQAAQHPSNAFYSEYPSRMPIGSVLEGLQTMQSRQLQIDHLPIVGKVAAGLPNASVFSDHPQSELTCNVSGSRKRSHDEMLKLAPLPPFARVSNPSLLAASFGLKNGSCGAVTSALLASRGQSMRVFDSASASTSGRSSGVSSQSASAPGSFGQEILAQIRHNNSEMDELIRSQYDKIRLGLLEARKRHCKSLASILQQVVVKRLREKESELEGANRKNAELEEKIQKMTAENQIWFNVAKNNEILVSNLRTNLEQVLFQNAATAAAVPSLKEGYGDSDGAPLLAEDVQSFCYDNETQLKPAAAQPISMSLPANETSRQQMNCKVCGVVQVSVLVLPCRHLCLCQNCEPSVALCPICNYPKNACLQVFMS</sequence>
<feature type="region of interest" description="Disordered" evidence="6">
    <location>
        <begin position="131"/>
        <end position="152"/>
    </location>
</feature>
<evidence type="ECO:0000256" key="2">
    <source>
        <dbReference type="ARBA" id="ARBA00022771"/>
    </source>
</evidence>
<evidence type="ECO:0000313" key="9">
    <source>
        <dbReference type="Proteomes" id="UP000233837"/>
    </source>
</evidence>
<evidence type="ECO:0000259" key="7">
    <source>
        <dbReference type="PROSITE" id="PS50089"/>
    </source>
</evidence>
<keyword evidence="5" id="KW-0175">Coiled coil</keyword>
<evidence type="ECO:0000256" key="4">
    <source>
        <dbReference type="PROSITE-ProRule" id="PRU00175"/>
    </source>
</evidence>
<name>A0A2I0X409_9ASPA</name>
<reference evidence="8 9" key="1">
    <citation type="journal article" date="2016" name="Sci. Rep.">
        <title>The Dendrobium catenatum Lindl. genome sequence provides insights into polysaccharide synthase, floral development and adaptive evolution.</title>
        <authorList>
            <person name="Zhang G.Q."/>
            <person name="Xu Q."/>
            <person name="Bian C."/>
            <person name="Tsai W.C."/>
            <person name="Yeh C.M."/>
            <person name="Liu K.W."/>
            <person name="Yoshida K."/>
            <person name="Zhang L.S."/>
            <person name="Chang S.B."/>
            <person name="Chen F."/>
            <person name="Shi Y."/>
            <person name="Su Y.Y."/>
            <person name="Zhang Y.Q."/>
            <person name="Chen L.J."/>
            <person name="Yin Y."/>
            <person name="Lin M."/>
            <person name="Huang H."/>
            <person name="Deng H."/>
            <person name="Wang Z.W."/>
            <person name="Zhu S.L."/>
            <person name="Zhao X."/>
            <person name="Deng C."/>
            <person name="Niu S.C."/>
            <person name="Huang J."/>
            <person name="Wang M."/>
            <person name="Liu G.H."/>
            <person name="Yang H.J."/>
            <person name="Xiao X.J."/>
            <person name="Hsiao Y.Y."/>
            <person name="Wu W.L."/>
            <person name="Chen Y.Y."/>
            <person name="Mitsuda N."/>
            <person name="Ohme-Takagi M."/>
            <person name="Luo Y.B."/>
            <person name="Van de Peer Y."/>
            <person name="Liu Z.J."/>
        </authorList>
    </citation>
    <scope>NUCLEOTIDE SEQUENCE [LARGE SCALE GENOMIC DNA]</scope>
    <source>
        <tissue evidence="8">The whole plant</tissue>
    </source>
</reference>
<dbReference type="InterPro" id="IPR001841">
    <property type="entry name" value="Znf_RING"/>
</dbReference>
<dbReference type="PROSITE" id="PS50089">
    <property type="entry name" value="ZF_RING_2"/>
    <property type="match status" value="1"/>
</dbReference>
<dbReference type="Gene3D" id="3.30.40.10">
    <property type="entry name" value="Zinc/RING finger domain, C3HC4 (zinc finger)"/>
    <property type="match status" value="1"/>
</dbReference>
<keyword evidence="1" id="KW-0479">Metal-binding</keyword>
<feature type="coiled-coil region" evidence="5">
    <location>
        <begin position="207"/>
        <end position="234"/>
    </location>
</feature>
<evidence type="ECO:0000256" key="5">
    <source>
        <dbReference type="SAM" id="Coils"/>
    </source>
</evidence>
<evidence type="ECO:0000256" key="3">
    <source>
        <dbReference type="ARBA" id="ARBA00022833"/>
    </source>
</evidence>
<evidence type="ECO:0000256" key="1">
    <source>
        <dbReference type="ARBA" id="ARBA00022723"/>
    </source>
</evidence>
<dbReference type="Proteomes" id="UP000233837">
    <property type="component" value="Unassembled WGS sequence"/>
</dbReference>